<dbReference type="Proteomes" id="UP000317039">
    <property type="component" value="Chromosome"/>
</dbReference>
<sequence>MLVKLKSTFAGGGTALGAAMLGIVGGVCWALAAGSAAEGAAMYDAANTSPSSIDTVRELRQATYMCGGLAVAYLAGAILLFARTRLGRAVLIVSSVVGIVHISVTAIGEYYLMALAVYGVPSLLAVFLAAMRSTGRWIAAQPSGHSRERMIRR</sequence>
<proteinExistence type="predicted"/>
<feature type="transmembrane region" description="Helical" evidence="1">
    <location>
        <begin position="113"/>
        <end position="131"/>
    </location>
</feature>
<dbReference type="AlphaFoldDB" id="A0A516NLV3"/>
<organism evidence="2 3">
    <name type="scientific">Nocardia otitidiscaviarum</name>
    <dbReference type="NCBI Taxonomy" id="1823"/>
    <lineage>
        <taxon>Bacteria</taxon>
        <taxon>Bacillati</taxon>
        <taxon>Actinomycetota</taxon>
        <taxon>Actinomycetes</taxon>
        <taxon>Mycobacteriales</taxon>
        <taxon>Nocardiaceae</taxon>
        <taxon>Nocardia</taxon>
    </lineage>
</organism>
<protein>
    <submittedName>
        <fullName evidence="2">Uncharacterized protein</fullName>
    </submittedName>
</protein>
<accession>A0A516NLV3</accession>
<evidence type="ECO:0000313" key="3">
    <source>
        <dbReference type="Proteomes" id="UP000317039"/>
    </source>
</evidence>
<gene>
    <name evidence="2" type="ORF">FOH10_15395</name>
</gene>
<keyword evidence="1" id="KW-0472">Membrane</keyword>
<dbReference type="RefSeq" id="WP_143981230.1">
    <property type="nucleotide sequence ID" value="NZ_CP041695.1"/>
</dbReference>
<reference evidence="2 3" key="1">
    <citation type="submission" date="2019-07" db="EMBL/GenBank/DDBJ databases">
        <title>Complete Genome Sequence and Methylome Analysis of Nocardia otitidis-caviarum NEB252.</title>
        <authorList>
            <person name="Fomenkov A."/>
            <person name="Anton B.P."/>
            <person name="Vincze T."/>
            <person name="Roberts R.J."/>
        </authorList>
    </citation>
    <scope>NUCLEOTIDE SEQUENCE [LARGE SCALE GENOMIC DNA]</scope>
    <source>
        <strain evidence="2 3">NEB252</strain>
    </source>
</reference>
<feature type="transmembrane region" description="Helical" evidence="1">
    <location>
        <begin position="89"/>
        <end position="107"/>
    </location>
</feature>
<name>A0A516NLV3_9NOCA</name>
<feature type="transmembrane region" description="Helical" evidence="1">
    <location>
        <begin position="61"/>
        <end position="82"/>
    </location>
</feature>
<dbReference type="KEGG" id="nod:FOH10_15395"/>
<dbReference type="EMBL" id="CP041695">
    <property type="protein sequence ID" value="QDP79890.1"/>
    <property type="molecule type" value="Genomic_DNA"/>
</dbReference>
<keyword evidence="1" id="KW-0812">Transmembrane</keyword>
<keyword evidence="1" id="KW-1133">Transmembrane helix</keyword>
<evidence type="ECO:0000313" key="2">
    <source>
        <dbReference type="EMBL" id="QDP79890.1"/>
    </source>
</evidence>
<dbReference type="GeneID" id="80333762"/>
<evidence type="ECO:0000256" key="1">
    <source>
        <dbReference type="SAM" id="Phobius"/>
    </source>
</evidence>